<dbReference type="PANTHER" id="PTHR42655:SF1">
    <property type="entry name" value="GLYCOGEN PHOSPHORYLASE"/>
    <property type="match status" value="1"/>
</dbReference>
<dbReference type="InterPro" id="IPR001296">
    <property type="entry name" value="Glyco_trans_1"/>
</dbReference>
<dbReference type="GO" id="GO:0016757">
    <property type="term" value="F:glycosyltransferase activity"/>
    <property type="evidence" value="ECO:0007669"/>
    <property type="project" value="InterPro"/>
</dbReference>
<evidence type="ECO:0000313" key="2">
    <source>
        <dbReference type="EMBL" id="HGQ73549.1"/>
    </source>
</evidence>
<organism evidence="2">
    <name type="scientific">Staphylothermus marinus</name>
    <dbReference type="NCBI Taxonomy" id="2280"/>
    <lineage>
        <taxon>Archaea</taxon>
        <taxon>Thermoproteota</taxon>
        <taxon>Thermoprotei</taxon>
        <taxon>Desulfurococcales</taxon>
        <taxon>Desulfurococcaceae</taxon>
        <taxon>Staphylothermus</taxon>
    </lineage>
</organism>
<protein>
    <submittedName>
        <fullName evidence="2">Glycosyltransferase</fullName>
    </submittedName>
</protein>
<dbReference type="AlphaFoldDB" id="A0A7C4NNZ2"/>
<accession>A0A7C4NNZ2</accession>
<dbReference type="Gene3D" id="3.40.50.2000">
    <property type="entry name" value="Glycogen Phosphorylase B"/>
    <property type="match status" value="1"/>
</dbReference>
<evidence type="ECO:0000259" key="1">
    <source>
        <dbReference type="Pfam" id="PF00534"/>
    </source>
</evidence>
<comment type="caution">
    <text evidence="2">The sequence shown here is derived from an EMBL/GenBank/DDBJ whole genome shotgun (WGS) entry which is preliminary data.</text>
</comment>
<reference evidence="2" key="1">
    <citation type="journal article" date="2020" name="mSystems">
        <title>Genome- and Community-Level Interaction Insights into Carbon Utilization and Element Cycling Functions of Hydrothermarchaeota in Hydrothermal Sediment.</title>
        <authorList>
            <person name="Zhou Z."/>
            <person name="Liu Y."/>
            <person name="Xu W."/>
            <person name="Pan J."/>
            <person name="Luo Z.H."/>
            <person name="Li M."/>
        </authorList>
    </citation>
    <scope>NUCLEOTIDE SEQUENCE [LARGE SCALE GENOMIC DNA]</scope>
    <source>
        <strain evidence="2">SpSt-648</strain>
    </source>
</reference>
<name>A0A7C4NNZ2_STAMA</name>
<dbReference type="Pfam" id="PF00534">
    <property type="entry name" value="Glycos_transf_1"/>
    <property type="match status" value="1"/>
</dbReference>
<dbReference type="PANTHER" id="PTHR42655">
    <property type="entry name" value="GLYCOGEN PHOSPHORYLASE"/>
    <property type="match status" value="1"/>
</dbReference>
<dbReference type="InterPro" id="IPR052182">
    <property type="entry name" value="Glycogen/Maltodextrin_Phosph"/>
</dbReference>
<feature type="domain" description="Glycosyl transferase family 1" evidence="1">
    <location>
        <begin position="301"/>
        <end position="438"/>
    </location>
</feature>
<dbReference type="EMBL" id="DTBP01000006">
    <property type="protein sequence ID" value="HGQ73549.1"/>
    <property type="molecule type" value="Genomic_DNA"/>
</dbReference>
<keyword evidence="2" id="KW-0808">Transferase</keyword>
<dbReference type="SUPFAM" id="SSF53756">
    <property type="entry name" value="UDP-Glycosyltransferase/glycogen phosphorylase"/>
    <property type="match status" value="1"/>
</dbReference>
<sequence>MVIVSITPEIYLEGLTTYAGGLGVLEGDRFYAAGDMGLEYYVFTLLYRSGYVDIVFDKDKAIFKPQVLNEDVFSKLRASPSFKINLKGEEVIVQPWIYSYKTAKAILFEAVCPLWARKLTERVYVENDHEESFLKYALLAKATLHYLKNIVRFENIRVIDLQEAYTSLILLATSDKEKFRLIIHTPGPWGHPFYPGDFIVREFGYFISDYVSLTSIALSYVKTAITVSEKHKLVMSKIFQEYSSKIRSITNGIYLKRWMNPKLLETFEKGVLSIDKLIDSRRESKEKLNALLKKYKDIDIGDRPVILWARRLVRYKRPYFIARYIEENPDPDVVYVIGGKPHPKDVDGTNYMNWFRKLHLTLNNVVYIHDYDVEKSIIMHQASDIHVFTPFSGWEACGTSYMKALVNGTPVLASRDGGVLEIINDGFNGWLFGENIVELINIYTDKRAEEIDSKDYAEFSSKLKNAVKLYYNDREKYWEICMNALKSSVEKVDVRNVLKKFYLEGNSST</sequence>
<gene>
    <name evidence="2" type="ORF">ENU20_00510</name>
</gene>
<proteinExistence type="predicted"/>